<feature type="transmembrane region" description="Helical" evidence="1">
    <location>
        <begin position="79"/>
        <end position="99"/>
    </location>
</feature>
<keyword evidence="1" id="KW-0472">Membrane</keyword>
<feature type="transmembrane region" description="Helical" evidence="1">
    <location>
        <begin position="120"/>
        <end position="137"/>
    </location>
</feature>
<dbReference type="PANTHER" id="PTHR46225:SF13">
    <property type="entry name" value="E3 UBIQUITIN-PROTEIN LIGASE-RELATED"/>
    <property type="match status" value="1"/>
</dbReference>
<reference evidence="2" key="1">
    <citation type="submission" date="2016-07" db="EMBL/GenBank/DDBJ databases">
        <title>De novo transcriptome assembly of four accessions of the metal hyperaccumulator plant Noccaea caerulescens.</title>
        <authorList>
            <person name="Blande D."/>
            <person name="Halimaa P."/>
            <person name="Tervahauta A.I."/>
            <person name="Aarts M.G."/>
            <person name="Karenlampi S.O."/>
        </authorList>
    </citation>
    <scope>NUCLEOTIDE SEQUENCE</scope>
</reference>
<dbReference type="PANTHER" id="PTHR46225">
    <property type="entry name" value="C3H4 TYPE ZINC FINGER PROTEIN"/>
    <property type="match status" value="1"/>
</dbReference>
<feature type="transmembrane region" description="Helical" evidence="1">
    <location>
        <begin position="173"/>
        <end position="194"/>
    </location>
</feature>
<dbReference type="EMBL" id="GEVK01005959">
    <property type="protein sequence ID" value="JAU46873.1"/>
    <property type="molecule type" value="Transcribed_RNA"/>
</dbReference>
<keyword evidence="1" id="KW-1133">Transmembrane helix</keyword>
<name>A0A1J3FS64_NOCCA</name>
<feature type="transmembrane region" description="Helical" evidence="1">
    <location>
        <begin position="149"/>
        <end position="166"/>
    </location>
</feature>
<evidence type="ECO:0000313" key="2">
    <source>
        <dbReference type="EMBL" id="JAU46873.1"/>
    </source>
</evidence>
<keyword evidence="1" id="KW-0812">Transmembrane</keyword>
<proteinExistence type="predicted"/>
<evidence type="ECO:0008006" key="3">
    <source>
        <dbReference type="Google" id="ProtNLM"/>
    </source>
</evidence>
<organism evidence="2">
    <name type="scientific">Noccaea caerulescens</name>
    <name type="common">Alpine penny-cress</name>
    <name type="synonym">Thlaspi caerulescens</name>
    <dbReference type="NCBI Taxonomy" id="107243"/>
    <lineage>
        <taxon>Eukaryota</taxon>
        <taxon>Viridiplantae</taxon>
        <taxon>Streptophyta</taxon>
        <taxon>Embryophyta</taxon>
        <taxon>Tracheophyta</taxon>
        <taxon>Spermatophyta</taxon>
        <taxon>Magnoliopsida</taxon>
        <taxon>eudicotyledons</taxon>
        <taxon>Gunneridae</taxon>
        <taxon>Pentapetalae</taxon>
        <taxon>rosids</taxon>
        <taxon>malvids</taxon>
        <taxon>Brassicales</taxon>
        <taxon>Brassicaceae</taxon>
        <taxon>Coluteocarpeae</taxon>
        <taxon>Noccaea</taxon>
    </lineage>
</organism>
<gene>
    <name evidence="2" type="ORF">LC_TR8613_c0_g1_i1_g.29815</name>
</gene>
<dbReference type="AlphaFoldDB" id="A0A1J3FS64"/>
<accession>A0A1J3FS64</accession>
<feature type="transmembrane region" description="Helical" evidence="1">
    <location>
        <begin position="42"/>
        <end position="67"/>
    </location>
</feature>
<sequence>MEGPLLSKSEHITINGDSSTNAEHIVDVAANDDFSTIMQMPYMIATAVNSIEFVMTLVQIIVAIVIVTGAKGDHPEATWIIVYTCACIANLPILCWGFFRYQSAISEIGINSVMIILKMVLEYFFVGWSIVFLWFFVSNSSSLDHTSPLFWLSVVFIAFSFIRYVLPSLICAAMCCCMSVTLCIGGLWGFITLIGQQICG</sequence>
<evidence type="ECO:0000256" key="1">
    <source>
        <dbReference type="SAM" id="Phobius"/>
    </source>
</evidence>
<protein>
    <recommendedName>
        <fullName evidence="3">E3 ubiquitin-protein ligase</fullName>
    </recommendedName>
</protein>